<reference evidence="1" key="1">
    <citation type="journal article" date="2014" name="Front. Microbiol.">
        <title>High frequency of phylogenetically diverse reductive dehalogenase-homologous genes in deep subseafloor sedimentary metagenomes.</title>
        <authorList>
            <person name="Kawai M."/>
            <person name="Futagami T."/>
            <person name="Toyoda A."/>
            <person name="Takaki Y."/>
            <person name="Nishi S."/>
            <person name="Hori S."/>
            <person name="Arai W."/>
            <person name="Tsubouchi T."/>
            <person name="Morono Y."/>
            <person name="Uchiyama I."/>
            <person name="Ito T."/>
            <person name="Fujiyama A."/>
            <person name="Inagaki F."/>
            <person name="Takami H."/>
        </authorList>
    </citation>
    <scope>NUCLEOTIDE SEQUENCE</scope>
    <source>
        <strain evidence="1">Expedition CK06-06</strain>
    </source>
</reference>
<protein>
    <submittedName>
        <fullName evidence="1">Uncharacterized protein</fullName>
    </submittedName>
</protein>
<gene>
    <name evidence="1" type="ORF">S01H4_65841</name>
</gene>
<name>X1E9Y0_9ZZZZ</name>
<evidence type="ECO:0000313" key="1">
    <source>
        <dbReference type="EMBL" id="GAH29427.1"/>
    </source>
</evidence>
<proteinExistence type="predicted"/>
<comment type="caution">
    <text evidence="1">The sequence shown here is derived from an EMBL/GenBank/DDBJ whole genome shotgun (WGS) entry which is preliminary data.</text>
</comment>
<organism evidence="1">
    <name type="scientific">marine sediment metagenome</name>
    <dbReference type="NCBI Taxonomy" id="412755"/>
    <lineage>
        <taxon>unclassified sequences</taxon>
        <taxon>metagenomes</taxon>
        <taxon>ecological metagenomes</taxon>
    </lineage>
</organism>
<accession>X1E9Y0</accession>
<dbReference type="AlphaFoldDB" id="X1E9Y0"/>
<sequence length="32" mass="3517">MELPGPPDVKIKTVSKSFITSTSLIRRAAIME</sequence>
<dbReference type="EMBL" id="BART01040463">
    <property type="protein sequence ID" value="GAH29427.1"/>
    <property type="molecule type" value="Genomic_DNA"/>
</dbReference>
<feature type="non-terminal residue" evidence="1">
    <location>
        <position position="32"/>
    </location>
</feature>